<dbReference type="Proteomes" id="UP000815677">
    <property type="component" value="Unassembled WGS sequence"/>
</dbReference>
<evidence type="ECO:0000313" key="2">
    <source>
        <dbReference type="Proteomes" id="UP000815677"/>
    </source>
</evidence>
<protein>
    <submittedName>
        <fullName evidence="1">Uncharacterized protein</fullName>
    </submittedName>
</protein>
<accession>A0ABQ0LDY9</accession>
<dbReference type="EMBL" id="DF844911">
    <property type="protein sequence ID" value="GAT48714.1"/>
    <property type="molecule type" value="Genomic_DNA"/>
</dbReference>
<gene>
    <name evidence="1" type="ORF">MCHLO_06093</name>
</gene>
<keyword evidence="2" id="KW-1185">Reference proteome</keyword>
<organism evidence="1 2">
    <name type="scientific">Mycena chlorophos</name>
    <name type="common">Agaric fungus</name>
    <name type="synonym">Agaricus chlorophos</name>
    <dbReference type="NCBI Taxonomy" id="658473"/>
    <lineage>
        <taxon>Eukaryota</taxon>
        <taxon>Fungi</taxon>
        <taxon>Dikarya</taxon>
        <taxon>Basidiomycota</taxon>
        <taxon>Agaricomycotina</taxon>
        <taxon>Agaricomycetes</taxon>
        <taxon>Agaricomycetidae</taxon>
        <taxon>Agaricales</taxon>
        <taxon>Marasmiineae</taxon>
        <taxon>Mycenaceae</taxon>
        <taxon>Mycena</taxon>
    </lineage>
</organism>
<reference evidence="1" key="1">
    <citation type="submission" date="2014-09" db="EMBL/GenBank/DDBJ databases">
        <title>Genome sequence of the luminous mushroom Mycena chlorophos for searching fungal bioluminescence genes.</title>
        <authorList>
            <person name="Tanaka Y."/>
            <person name="Kasuga D."/>
            <person name="Oba Y."/>
            <person name="Hase S."/>
            <person name="Sato K."/>
            <person name="Oba Y."/>
            <person name="Sakakibara Y."/>
        </authorList>
    </citation>
    <scope>NUCLEOTIDE SEQUENCE</scope>
</reference>
<evidence type="ECO:0000313" key="1">
    <source>
        <dbReference type="EMBL" id="GAT48714.1"/>
    </source>
</evidence>
<proteinExistence type="predicted"/>
<sequence>MKPPTALPTLEEWSIRHIRDVFEAPTDADALRALSNTFSAFRLQGSANGSPIDFASVKQMVLALRQQAQRPAGLSVEWISATGFPDDASNRSGVLVGEYVVRGIWRNIGGGRLVQFERRKKVHVRIESQSSQMNVDSRRIVKLDFVGGDVPVE</sequence>
<name>A0ABQ0LDY9_MYCCL</name>